<keyword evidence="7" id="KW-0472">Membrane</keyword>
<evidence type="ECO:0000259" key="8">
    <source>
        <dbReference type="Pfam" id="PF04542"/>
    </source>
</evidence>
<feature type="compositionally biased region" description="Low complexity" evidence="6">
    <location>
        <begin position="368"/>
        <end position="378"/>
    </location>
</feature>
<dbReference type="SUPFAM" id="SSF88946">
    <property type="entry name" value="Sigma2 domain of RNA polymerase sigma factors"/>
    <property type="match status" value="1"/>
</dbReference>
<keyword evidence="3" id="KW-0731">Sigma factor</keyword>
<feature type="region of interest" description="Disordered" evidence="6">
    <location>
        <begin position="470"/>
        <end position="505"/>
    </location>
</feature>
<evidence type="ECO:0000256" key="1">
    <source>
        <dbReference type="ARBA" id="ARBA00010641"/>
    </source>
</evidence>
<evidence type="ECO:0000256" key="6">
    <source>
        <dbReference type="SAM" id="MobiDB-lite"/>
    </source>
</evidence>
<sequence>MPGWPAVDRAHDLELVAALRRADPGAPERLYDAYGDRLHDYAASLLGDRRAADAVHDAVVTAQGCADRLREPARLRAWLYALVRFQAMARLGHHRGAAAPLDDPDDHELAELVGATLGEMRRSEREILELSTRHGLTPAEVGSVLGLTSRQAASRLRRSRDLLENAAAAVVLARTGRAHCPELSALVDSWEGPLTPPLRRRLAAHIGGCEVCTERRRAQVSAARLLEMLPVAYAPFSLRERVLGTCADPALGDTRTMILDRGDGFDRGGFPAPPGRPRRRGRRGLAPALLVAAALLAGPAVLVAMTGHEGAKTALDLRPEGSPTAHVLPESPPAETEEESGPTPSPSESGRERTPSPKPTRRPAADLATTRPPAVSTPTRRRAARPARLTTTCPEEVAGAATIGLRARNRTVSWKAAASEGLGVVPAAGSIKPGGTAVVWVTVEDPGTEGSGTVTITSNGGGSACALSWDDPAVPGPTRLPDDDVTASAGPTGTPVPEAASSSSR</sequence>
<reference evidence="10" key="1">
    <citation type="journal article" date="2019" name="Int. J. Syst. Evol. Microbiol.">
        <title>The Global Catalogue of Microorganisms (GCM) 10K type strain sequencing project: providing services to taxonomists for standard genome sequencing and annotation.</title>
        <authorList>
            <consortium name="The Broad Institute Genomics Platform"/>
            <consortium name="The Broad Institute Genome Sequencing Center for Infectious Disease"/>
            <person name="Wu L."/>
            <person name="Ma J."/>
        </authorList>
    </citation>
    <scope>NUCLEOTIDE SEQUENCE [LARGE SCALE GENOMIC DNA]</scope>
    <source>
        <strain evidence="10">CGMCC 4.7106</strain>
    </source>
</reference>
<gene>
    <name evidence="9" type="ORF">ACFPUY_12320</name>
</gene>
<feature type="region of interest" description="Disordered" evidence="6">
    <location>
        <begin position="262"/>
        <end position="281"/>
    </location>
</feature>
<keyword evidence="2" id="KW-0805">Transcription regulation</keyword>
<dbReference type="PANTHER" id="PTHR43133">
    <property type="entry name" value="RNA POLYMERASE ECF-TYPE SIGMA FACTO"/>
    <property type="match status" value="1"/>
</dbReference>
<feature type="region of interest" description="Disordered" evidence="6">
    <location>
        <begin position="314"/>
        <end position="393"/>
    </location>
</feature>
<comment type="caution">
    <text evidence="9">The sequence shown here is derived from an EMBL/GenBank/DDBJ whole genome shotgun (WGS) entry which is preliminary data.</text>
</comment>
<evidence type="ECO:0000256" key="2">
    <source>
        <dbReference type="ARBA" id="ARBA00023015"/>
    </source>
</evidence>
<dbReference type="RefSeq" id="WP_378524872.1">
    <property type="nucleotide sequence ID" value="NZ_JBHSNW010000005.1"/>
</dbReference>
<feature type="transmembrane region" description="Helical" evidence="7">
    <location>
        <begin position="285"/>
        <end position="305"/>
    </location>
</feature>
<keyword evidence="7" id="KW-1133">Transmembrane helix</keyword>
<evidence type="ECO:0000313" key="9">
    <source>
        <dbReference type="EMBL" id="MFC5815875.1"/>
    </source>
</evidence>
<feature type="domain" description="RNA polymerase sigma-70 region 2" evidence="8">
    <location>
        <begin position="30"/>
        <end position="89"/>
    </location>
</feature>
<proteinExistence type="inferred from homology"/>
<dbReference type="InterPro" id="IPR013324">
    <property type="entry name" value="RNA_pol_sigma_r3/r4-like"/>
</dbReference>
<dbReference type="PANTHER" id="PTHR43133:SF8">
    <property type="entry name" value="RNA POLYMERASE SIGMA FACTOR HI_1459-RELATED"/>
    <property type="match status" value="1"/>
</dbReference>
<keyword evidence="7" id="KW-0812">Transmembrane</keyword>
<dbReference type="Proteomes" id="UP001596096">
    <property type="component" value="Unassembled WGS sequence"/>
</dbReference>
<dbReference type="EMBL" id="JBHSNW010000005">
    <property type="protein sequence ID" value="MFC5815875.1"/>
    <property type="molecule type" value="Genomic_DNA"/>
</dbReference>
<dbReference type="Gene3D" id="1.10.10.10">
    <property type="entry name" value="Winged helix-like DNA-binding domain superfamily/Winged helix DNA-binding domain"/>
    <property type="match status" value="1"/>
</dbReference>
<keyword evidence="5" id="KW-0804">Transcription</keyword>
<keyword evidence="4" id="KW-0238">DNA-binding</keyword>
<comment type="similarity">
    <text evidence="1">Belongs to the sigma-70 factor family. ECF subfamily.</text>
</comment>
<dbReference type="InterPro" id="IPR036388">
    <property type="entry name" value="WH-like_DNA-bd_sf"/>
</dbReference>
<evidence type="ECO:0000256" key="4">
    <source>
        <dbReference type="ARBA" id="ARBA00023125"/>
    </source>
</evidence>
<dbReference type="Pfam" id="PF04542">
    <property type="entry name" value="Sigma70_r2"/>
    <property type="match status" value="1"/>
</dbReference>
<evidence type="ECO:0000313" key="10">
    <source>
        <dbReference type="Proteomes" id="UP001596096"/>
    </source>
</evidence>
<dbReference type="InterPro" id="IPR039425">
    <property type="entry name" value="RNA_pol_sigma-70-like"/>
</dbReference>
<name>A0ABW1BTS4_9ACTN</name>
<dbReference type="InterPro" id="IPR007627">
    <property type="entry name" value="RNA_pol_sigma70_r2"/>
</dbReference>
<accession>A0ABW1BTS4</accession>
<evidence type="ECO:0000256" key="3">
    <source>
        <dbReference type="ARBA" id="ARBA00023082"/>
    </source>
</evidence>
<dbReference type="InterPro" id="IPR013325">
    <property type="entry name" value="RNA_pol_sigma_r2"/>
</dbReference>
<evidence type="ECO:0000256" key="7">
    <source>
        <dbReference type="SAM" id="Phobius"/>
    </source>
</evidence>
<organism evidence="9 10">
    <name type="scientific">Nonomuraea harbinensis</name>
    <dbReference type="NCBI Taxonomy" id="1286938"/>
    <lineage>
        <taxon>Bacteria</taxon>
        <taxon>Bacillati</taxon>
        <taxon>Actinomycetota</taxon>
        <taxon>Actinomycetes</taxon>
        <taxon>Streptosporangiales</taxon>
        <taxon>Streptosporangiaceae</taxon>
        <taxon>Nonomuraea</taxon>
    </lineage>
</organism>
<protein>
    <submittedName>
        <fullName evidence="9">RNA polymerase sigma factor</fullName>
    </submittedName>
</protein>
<keyword evidence="10" id="KW-1185">Reference proteome</keyword>
<dbReference type="Gene3D" id="1.10.1740.10">
    <property type="match status" value="1"/>
</dbReference>
<dbReference type="SUPFAM" id="SSF88659">
    <property type="entry name" value="Sigma3 and sigma4 domains of RNA polymerase sigma factors"/>
    <property type="match status" value="1"/>
</dbReference>
<evidence type="ECO:0000256" key="5">
    <source>
        <dbReference type="ARBA" id="ARBA00023163"/>
    </source>
</evidence>